<proteinExistence type="predicted"/>
<dbReference type="InterPro" id="IPR000073">
    <property type="entry name" value="AB_hydrolase_1"/>
</dbReference>
<dbReference type="EMBL" id="CP089044">
    <property type="protein sequence ID" value="UYF74052.1"/>
    <property type="molecule type" value="Genomic_DNA"/>
</dbReference>
<dbReference type="GeneID" id="66212549"/>
<evidence type="ECO:0000313" key="4">
    <source>
        <dbReference type="Proteomes" id="UP000595320"/>
    </source>
</evidence>
<reference evidence="2 4" key="1">
    <citation type="submission" date="2021-01" db="EMBL/GenBank/DDBJ databases">
        <title>FDA dAtabase for Regulatory Grade micrObial Sequences (FDA-ARGOS): Supporting development and validation of Infectious Disease Dx tests.</title>
        <authorList>
            <person name="Sproer C."/>
            <person name="Gronow S."/>
            <person name="Severitt S."/>
            <person name="Schroder I."/>
            <person name="Tallon L."/>
            <person name="Sadzewicz L."/>
            <person name="Zhao X."/>
            <person name="Boylan J."/>
            <person name="Ott S."/>
            <person name="Bowen H."/>
            <person name="Vavikolanu K."/>
            <person name="Mehta A."/>
            <person name="Aluvathingal J."/>
            <person name="Nadendla S."/>
            <person name="Lowell S."/>
            <person name="Myers T."/>
            <person name="Yan Y."/>
            <person name="Sichtig H."/>
        </authorList>
    </citation>
    <scope>NUCLEOTIDE SEQUENCE [LARGE SCALE GENOMIC DNA]</scope>
    <source>
        <strain evidence="2 4">FDAARGOS_1096</strain>
    </source>
</reference>
<gene>
    <name evidence="2" type="ORF">I6I53_12370</name>
    <name evidence="3" type="ORF">LSO58_09135</name>
</gene>
<dbReference type="InterPro" id="IPR029058">
    <property type="entry name" value="AB_hydrolase_fold"/>
</dbReference>
<evidence type="ECO:0000313" key="2">
    <source>
        <dbReference type="EMBL" id="QQT85688.1"/>
    </source>
</evidence>
<dbReference type="Pfam" id="PF00561">
    <property type="entry name" value="Abhydrolase_1"/>
    <property type="match status" value="1"/>
</dbReference>
<evidence type="ECO:0000313" key="3">
    <source>
        <dbReference type="EMBL" id="UYF74052.1"/>
    </source>
</evidence>
<sequence>MECIQKLIHFPKFDGIYAEVNTINQYAKTIVILPAIGVEIDKYQKLIRGLNTNGFNTIAADYPGCGRNIPKVSSHFDYGYRDLLQDFIPQLINLAPQPHSQQNVVLLGHSLGGHLATLYSQQHDVTVIGIATGNIGLHYWDLKGKIQILKAISVFSLLIQIYGYLPGKKVGFGNKEAKSLIQDWCKTGLTGTYDHILKPTHVSDNQALFIQMKGDEWAPMSSLMGLTQYYSHPQIKQLDLRPSLQGNQHSVWIKQPEQVVDVIQNWLN</sequence>
<evidence type="ECO:0000259" key="1">
    <source>
        <dbReference type="Pfam" id="PF00561"/>
    </source>
</evidence>
<dbReference type="RefSeq" id="WP_004987624.1">
    <property type="nucleotide sequence ID" value="NZ_BCMC01000018.1"/>
</dbReference>
<keyword evidence="2" id="KW-0378">Hydrolase</keyword>
<accession>A0A7T9YLB3</accession>
<reference evidence="3" key="2">
    <citation type="journal article" date="2022" name="J Glob Antimicrob Resist">
        <title>Comparative analysis of IMP-4- and OXA-58-containing plasmids of three carbapenemase-producing Acinetobacter ursingii strains in the Netherlands.</title>
        <authorList>
            <person name="Hendrickx A.P.A."/>
            <person name="Schade R.P."/>
            <person name="Landman F."/>
            <person name="Bosch T."/>
            <person name="Schouls L.M."/>
            <person name="van Dijk K."/>
        </authorList>
    </citation>
    <scope>NUCLEOTIDE SEQUENCE</scope>
    <source>
        <strain evidence="3">RIVM_C010761</strain>
    </source>
</reference>
<dbReference type="EMBL" id="CP068176">
    <property type="protein sequence ID" value="QQT85688.1"/>
    <property type="molecule type" value="Genomic_DNA"/>
</dbReference>
<feature type="domain" description="AB hydrolase-1" evidence="1">
    <location>
        <begin position="29"/>
        <end position="127"/>
    </location>
</feature>
<dbReference type="Gene3D" id="3.40.50.1820">
    <property type="entry name" value="alpha/beta hydrolase"/>
    <property type="match status" value="1"/>
</dbReference>
<dbReference type="SUPFAM" id="SSF53474">
    <property type="entry name" value="alpha/beta-Hydrolases"/>
    <property type="match status" value="1"/>
</dbReference>
<name>A0A7T9YLB3_9GAMM</name>
<dbReference type="Proteomes" id="UP000595320">
    <property type="component" value="Chromosome"/>
</dbReference>
<protein>
    <submittedName>
        <fullName evidence="2">Alpha/beta fold hydrolase</fullName>
    </submittedName>
</protein>
<dbReference type="GO" id="GO:0016787">
    <property type="term" value="F:hydrolase activity"/>
    <property type="evidence" value="ECO:0007669"/>
    <property type="project" value="UniProtKB-KW"/>
</dbReference>
<organism evidence="2 4">
    <name type="scientific">Acinetobacter ursingii</name>
    <dbReference type="NCBI Taxonomy" id="108980"/>
    <lineage>
        <taxon>Bacteria</taxon>
        <taxon>Pseudomonadati</taxon>
        <taxon>Pseudomonadota</taxon>
        <taxon>Gammaproteobacteria</taxon>
        <taxon>Moraxellales</taxon>
        <taxon>Moraxellaceae</taxon>
        <taxon>Acinetobacter</taxon>
    </lineage>
</organism>
<dbReference type="AlphaFoldDB" id="A0A7T9YLB3"/>
<dbReference type="Proteomes" id="UP001164081">
    <property type="component" value="Chromosome"/>
</dbReference>